<dbReference type="EMBL" id="MCGE01000046">
    <property type="protein sequence ID" value="ORZ05112.1"/>
    <property type="molecule type" value="Genomic_DNA"/>
</dbReference>
<protein>
    <submittedName>
        <fullName evidence="1">Uncharacterized protein</fullName>
    </submittedName>
</protein>
<accession>A0A1X2HZL9</accession>
<name>A0A1X2HZL9_9FUNG</name>
<evidence type="ECO:0000313" key="2">
    <source>
        <dbReference type="Proteomes" id="UP000193560"/>
    </source>
</evidence>
<keyword evidence="2" id="KW-1185">Reference proteome</keyword>
<dbReference type="AlphaFoldDB" id="A0A1X2HZL9"/>
<comment type="caution">
    <text evidence="1">The sequence shown here is derived from an EMBL/GenBank/DDBJ whole genome shotgun (WGS) entry which is preliminary data.</text>
</comment>
<organism evidence="1 2">
    <name type="scientific">Absidia repens</name>
    <dbReference type="NCBI Taxonomy" id="90262"/>
    <lineage>
        <taxon>Eukaryota</taxon>
        <taxon>Fungi</taxon>
        <taxon>Fungi incertae sedis</taxon>
        <taxon>Mucoromycota</taxon>
        <taxon>Mucoromycotina</taxon>
        <taxon>Mucoromycetes</taxon>
        <taxon>Mucorales</taxon>
        <taxon>Cunninghamellaceae</taxon>
        <taxon>Absidia</taxon>
    </lineage>
</organism>
<reference evidence="1 2" key="1">
    <citation type="submission" date="2016-07" db="EMBL/GenBank/DDBJ databases">
        <title>Pervasive Adenine N6-methylation of Active Genes in Fungi.</title>
        <authorList>
            <consortium name="DOE Joint Genome Institute"/>
            <person name="Mondo S.J."/>
            <person name="Dannebaum R.O."/>
            <person name="Kuo R.C."/>
            <person name="Labutti K."/>
            <person name="Haridas S."/>
            <person name="Kuo A."/>
            <person name="Salamov A."/>
            <person name="Ahrendt S.R."/>
            <person name="Lipzen A."/>
            <person name="Sullivan W."/>
            <person name="Andreopoulos W.B."/>
            <person name="Clum A."/>
            <person name="Lindquist E."/>
            <person name="Daum C."/>
            <person name="Ramamoorthy G.K."/>
            <person name="Gryganskyi A."/>
            <person name="Culley D."/>
            <person name="Magnuson J.K."/>
            <person name="James T.Y."/>
            <person name="O'Malley M.A."/>
            <person name="Stajich J.E."/>
            <person name="Spatafora J.W."/>
            <person name="Visel A."/>
            <person name="Grigoriev I.V."/>
        </authorList>
    </citation>
    <scope>NUCLEOTIDE SEQUENCE [LARGE SCALE GENOMIC DNA]</scope>
    <source>
        <strain evidence="1 2">NRRL 1336</strain>
    </source>
</reference>
<proteinExistence type="predicted"/>
<dbReference type="Proteomes" id="UP000193560">
    <property type="component" value="Unassembled WGS sequence"/>
</dbReference>
<gene>
    <name evidence="1" type="ORF">BCR42DRAFT_398455</name>
</gene>
<evidence type="ECO:0000313" key="1">
    <source>
        <dbReference type="EMBL" id="ORZ05112.1"/>
    </source>
</evidence>
<sequence>MGLPGQEWYRSTRNVLEYVTHKYRVTFKVIGVELTNVRLYLENEKMTIVVFVIPEPISHLPHLHLFIPGSAFLYFDILTVQICRIPGCRIMKNDGIKIKIKPVPEEIEIPIKNTA</sequence>